<dbReference type="InterPro" id="IPR006439">
    <property type="entry name" value="HAD-SF_hydro_IA"/>
</dbReference>
<organism evidence="1 2">
    <name type="scientific">Dorea formicigenerans</name>
    <dbReference type="NCBI Taxonomy" id="39486"/>
    <lineage>
        <taxon>Bacteria</taxon>
        <taxon>Bacillati</taxon>
        <taxon>Bacillota</taxon>
        <taxon>Clostridia</taxon>
        <taxon>Lachnospirales</taxon>
        <taxon>Lachnospiraceae</taxon>
        <taxon>Dorea</taxon>
    </lineage>
</organism>
<dbReference type="PANTHER" id="PTHR18901:SF38">
    <property type="entry name" value="PSEUDOURIDINE-5'-PHOSPHATASE"/>
    <property type="match status" value="1"/>
</dbReference>
<dbReference type="PANTHER" id="PTHR18901">
    <property type="entry name" value="2-DEOXYGLUCOSE-6-PHOSPHATE PHOSPHATASE 2"/>
    <property type="match status" value="1"/>
</dbReference>
<dbReference type="EMBL" id="QSAJ01000006">
    <property type="protein sequence ID" value="RGW54804.1"/>
    <property type="molecule type" value="Genomic_DNA"/>
</dbReference>
<dbReference type="Gene3D" id="1.10.150.240">
    <property type="entry name" value="Putative phosphatase, domain 2"/>
    <property type="match status" value="1"/>
</dbReference>
<reference evidence="1 2" key="1">
    <citation type="submission" date="2018-08" db="EMBL/GenBank/DDBJ databases">
        <title>A genome reference for cultivated species of the human gut microbiota.</title>
        <authorList>
            <person name="Zou Y."/>
            <person name="Xue W."/>
            <person name="Luo G."/>
        </authorList>
    </citation>
    <scope>NUCLEOTIDE SEQUENCE [LARGE SCALE GENOMIC DNA]</scope>
    <source>
        <strain evidence="1 2">AF12-11</strain>
    </source>
</reference>
<dbReference type="AlphaFoldDB" id="A0A395XQT4"/>
<dbReference type="Proteomes" id="UP000266376">
    <property type="component" value="Unassembled WGS sequence"/>
</dbReference>
<evidence type="ECO:0000313" key="2">
    <source>
        <dbReference type="Proteomes" id="UP000266376"/>
    </source>
</evidence>
<dbReference type="SFLD" id="SFLDS00003">
    <property type="entry name" value="Haloacid_Dehalogenase"/>
    <property type="match status" value="1"/>
</dbReference>
<evidence type="ECO:0000313" key="1">
    <source>
        <dbReference type="EMBL" id="RGW54804.1"/>
    </source>
</evidence>
<comment type="caution">
    <text evidence="1">The sequence shown here is derived from an EMBL/GenBank/DDBJ whole genome shotgun (WGS) entry which is preliminary data.</text>
</comment>
<sequence length="239" mass="27080">MLENKSDVEKNASEQKCCGKVPVQNMGGVILDIDGTVLDSMSIWQDAGVRYLASQQIEAEPGLAEKIYYMSIPEAALYMRTRYGLEQSVEEISQGIKDVVRDFYYYEAPLKAGVKEFLQKMSNRKIPVVAATASDEDHLEHAFIRLGIRQYFEHIFTCAQAGAGKQSPAVYHMAAGYLDRNPEELYVFEDALYAIQTAKLAGYHTVGVYDEESKEDQEMIREEADIYMESFLKADVFFE</sequence>
<dbReference type="Pfam" id="PF00702">
    <property type="entry name" value="Hydrolase"/>
    <property type="match status" value="1"/>
</dbReference>
<dbReference type="NCBIfam" id="TIGR01509">
    <property type="entry name" value="HAD-SF-IA-v3"/>
    <property type="match status" value="1"/>
</dbReference>
<dbReference type="Gene3D" id="3.40.50.1000">
    <property type="entry name" value="HAD superfamily/HAD-like"/>
    <property type="match status" value="1"/>
</dbReference>
<protein>
    <submittedName>
        <fullName evidence="1">HAD family phosphatase</fullName>
    </submittedName>
</protein>
<dbReference type="SUPFAM" id="SSF56784">
    <property type="entry name" value="HAD-like"/>
    <property type="match status" value="1"/>
</dbReference>
<dbReference type="InterPro" id="IPR023214">
    <property type="entry name" value="HAD_sf"/>
</dbReference>
<name>A0A395XQT4_9FIRM</name>
<accession>A0A395XQT4</accession>
<proteinExistence type="predicted"/>
<dbReference type="InterPro" id="IPR036412">
    <property type="entry name" value="HAD-like_sf"/>
</dbReference>
<dbReference type="CDD" id="cd07505">
    <property type="entry name" value="HAD_BPGM-like"/>
    <property type="match status" value="1"/>
</dbReference>
<dbReference type="SFLD" id="SFLDG01129">
    <property type="entry name" value="C1.5:_HAD__Beta-PGM__Phosphata"/>
    <property type="match status" value="1"/>
</dbReference>
<dbReference type="InterPro" id="IPR023198">
    <property type="entry name" value="PGP-like_dom2"/>
</dbReference>
<gene>
    <name evidence="1" type="ORF">DWV67_03480</name>
</gene>
<dbReference type="GO" id="GO:0016791">
    <property type="term" value="F:phosphatase activity"/>
    <property type="evidence" value="ECO:0007669"/>
    <property type="project" value="TreeGrafter"/>
</dbReference>